<keyword evidence="1" id="KW-0472">Membrane</keyword>
<keyword evidence="1" id="KW-0812">Transmembrane</keyword>
<proteinExistence type="predicted"/>
<dbReference type="Proteomes" id="UP001501295">
    <property type="component" value="Unassembled WGS sequence"/>
</dbReference>
<keyword evidence="3" id="KW-1185">Reference proteome</keyword>
<dbReference type="RefSeq" id="WP_345375835.1">
    <property type="nucleotide sequence ID" value="NZ_BAABLM010000003.1"/>
</dbReference>
<sequence>MPFEDLPRLRTRLRPVELSALIVGVVLLAAGAAARVWAALHPAPLDWYIDFADSGSSFAPTRAASFGLLGGFFLVAGLVLLAFWLGLLIGRRRAAARAR</sequence>
<evidence type="ECO:0000313" key="2">
    <source>
        <dbReference type="EMBL" id="GAA4676475.1"/>
    </source>
</evidence>
<name>A0ABP8VYU1_9MICO</name>
<evidence type="ECO:0000256" key="1">
    <source>
        <dbReference type="SAM" id="Phobius"/>
    </source>
</evidence>
<dbReference type="EMBL" id="BAABLM010000003">
    <property type="protein sequence ID" value="GAA4676475.1"/>
    <property type="molecule type" value="Genomic_DNA"/>
</dbReference>
<feature type="transmembrane region" description="Helical" evidence="1">
    <location>
        <begin position="62"/>
        <end position="89"/>
    </location>
</feature>
<comment type="caution">
    <text evidence="2">The sequence shown here is derived from an EMBL/GenBank/DDBJ whole genome shotgun (WGS) entry which is preliminary data.</text>
</comment>
<protein>
    <submittedName>
        <fullName evidence="2">Uncharacterized protein</fullName>
    </submittedName>
</protein>
<evidence type="ECO:0000313" key="3">
    <source>
        <dbReference type="Proteomes" id="UP001501295"/>
    </source>
</evidence>
<keyword evidence="1" id="KW-1133">Transmembrane helix</keyword>
<gene>
    <name evidence="2" type="ORF">GCM10025780_21350</name>
</gene>
<organism evidence="2 3">
    <name type="scientific">Frondihabitans cladoniiphilus</name>
    <dbReference type="NCBI Taxonomy" id="715785"/>
    <lineage>
        <taxon>Bacteria</taxon>
        <taxon>Bacillati</taxon>
        <taxon>Actinomycetota</taxon>
        <taxon>Actinomycetes</taxon>
        <taxon>Micrococcales</taxon>
        <taxon>Microbacteriaceae</taxon>
        <taxon>Frondihabitans</taxon>
    </lineage>
</organism>
<accession>A0ABP8VYU1</accession>
<reference evidence="3" key="1">
    <citation type="journal article" date="2019" name="Int. J. Syst. Evol. Microbiol.">
        <title>The Global Catalogue of Microorganisms (GCM) 10K type strain sequencing project: providing services to taxonomists for standard genome sequencing and annotation.</title>
        <authorList>
            <consortium name="The Broad Institute Genomics Platform"/>
            <consortium name="The Broad Institute Genome Sequencing Center for Infectious Disease"/>
            <person name="Wu L."/>
            <person name="Ma J."/>
        </authorList>
    </citation>
    <scope>NUCLEOTIDE SEQUENCE [LARGE SCALE GENOMIC DNA]</scope>
    <source>
        <strain evidence="3">JCM 18956</strain>
    </source>
</reference>